<proteinExistence type="predicted"/>
<name>A0A833JU53_MARNT</name>
<sequence length="170" mass="19004">MTCAKQRVICRIETESGEVVTGENWCRNPQQTCPRDIEGFKSGEGYHLCHEICNQVGHAEQVAVMNLRGRIPVRAVVEGHSYVCSDCENALVNVGVKEISVAGETHAINQSPWVQCDCCDDFLCNIHGGHAFECPCPAIDEWVEADFDPYLSTITPELRKWVSEHQLEND</sequence>
<protein>
    <submittedName>
        <fullName evidence="1">Uncharacterized protein</fullName>
    </submittedName>
</protein>
<gene>
    <name evidence="1" type="ORF">F6453_1421</name>
</gene>
<accession>A0A833JU53</accession>
<dbReference type="AlphaFoldDB" id="A0A833JU53"/>
<evidence type="ECO:0000313" key="1">
    <source>
        <dbReference type="EMBL" id="KAE8546175.1"/>
    </source>
</evidence>
<evidence type="ECO:0000313" key="2">
    <source>
        <dbReference type="Proteomes" id="UP000469950"/>
    </source>
</evidence>
<comment type="caution">
    <text evidence="1">The sequence shown here is derived from an EMBL/GenBank/DDBJ whole genome shotgun (WGS) entry which is preliminary data.</text>
</comment>
<dbReference type="RefSeq" id="WP_153740409.1">
    <property type="nucleotide sequence ID" value="NZ_WBMP01000005.1"/>
</dbReference>
<reference evidence="1 2" key="1">
    <citation type="submission" date="2019-10" db="EMBL/GenBank/DDBJ databases">
        <title>Draft genome sequence of Marinobacter hydrocarbonoclasticus NCT7M from the microbiome of the marine copepod.</title>
        <authorList>
            <person name="Nuttall R."/>
            <person name="Sharma G."/>
            <person name="Moisander P."/>
        </authorList>
    </citation>
    <scope>NUCLEOTIDE SEQUENCE [LARGE SCALE GENOMIC DNA]</scope>
    <source>
        <strain evidence="1 2">NCT7M</strain>
    </source>
</reference>
<dbReference type="EMBL" id="WBMP01000005">
    <property type="protein sequence ID" value="KAE8546175.1"/>
    <property type="molecule type" value="Genomic_DNA"/>
</dbReference>
<dbReference type="Proteomes" id="UP000469950">
    <property type="component" value="Unassembled WGS sequence"/>
</dbReference>
<organism evidence="1 2">
    <name type="scientific">Marinobacter nauticus</name>
    <name type="common">Marinobacter hydrocarbonoclasticus</name>
    <name type="synonym">Marinobacter aquaeolei</name>
    <dbReference type="NCBI Taxonomy" id="2743"/>
    <lineage>
        <taxon>Bacteria</taxon>
        <taxon>Pseudomonadati</taxon>
        <taxon>Pseudomonadota</taxon>
        <taxon>Gammaproteobacteria</taxon>
        <taxon>Pseudomonadales</taxon>
        <taxon>Marinobacteraceae</taxon>
        <taxon>Marinobacter</taxon>
    </lineage>
</organism>